<proteinExistence type="predicted"/>
<reference evidence="2" key="1">
    <citation type="submission" date="2022-10" db="EMBL/GenBank/DDBJ databases">
        <title>Chitinophaga sp. nov., isolated from soil.</title>
        <authorList>
            <person name="Jeon C.O."/>
        </authorList>
    </citation>
    <scope>NUCLEOTIDE SEQUENCE</scope>
    <source>
        <strain evidence="2">R8</strain>
    </source>
</reference>
<evidence type="ECO:0000256" key="1">
    <source>
        <dbReference type="SAM" id="MobiDB-lite"/>
    </source>
</evidence>
<sequence length="231" mass="24769">MVAASGKLVAAAPDAIASTEVAPARPTNGGSPATAPKLTIENGVTPPPAATARPTVTPTPIQKPAATAAATAGATQPGGIKLTGLAAMKQALAAKQSAEVVTSIPVTLGALSVYWEEFIDTYRQAKRTSVVSNLQLAEIQLPEPQEIALISRNIVMLRFLEEEKLAISEFFKQKFRNKDLTVTLLLDESKQQEQVDAGPQRLSSKEQYLKMVEKYPLIRELKDSLGMELDF</sequence>
<organism evidence="2 3">
    <name type="scientific">Chitinophaga horti</name>
    <dbReference type="NCBI Taxonomy" id="2920382"/>
    <lineage>
        <taxon>Bacteria</taxon>
        <taxon>Pseudomonadati</taxon>
        <taxon>Bacteroidota</taxon>
        <taxon>Chitinophagia</taxon>
        <taxon>Chitinophagales</taxon>
        <taxon>Chitinophagaceae</taxon>
        <taxon>Chitinophaga</taxon>
    </lineage>
</organism>
<dbReference type="RefSeq" id="WP_264280364.1">
    <property type="nucleotide sequence ID" value="NZ_CP107006.1"/>
</dbReference>
<feature type="region of interest" description="Disordered" evidence="1">
    <location>
        <begin position="21"/>
        <end position="57"/>
    </location>
</feature>
<name>A0ABY6J1K6_9BACT</name>
<keyword evidence="3" id="KW-1185">Reference proteome</keyword>
<evidence type="ECO:0000313" key="3">
    <source>
        <dbReference type="Proteomes" id="UP001162741"/>
    </source>
</evidence>
<dbReference type="EMBL" id="CP107006">
    <property type="protein sequence ID" value="UYQ92027.1"/>
    <property type="molecule type" value="Genomic_DNA"/>
</dbReference>
<evidence type="ECO:0008006" key="4">
    <source>
        <dbReference type="Google" id="ProtNLM"/>
    </source>
</evidence>
<protein>
    <recommendedName>
        <fullName evidence="4">DNA polymerase-3 subunit gamma/tau</fullName>
    </recommendedName>
</protein>
<evidence type="ECO:0000313" key="2">
    <source>
        <dbReference type="EMBL" id="UYQ92027.1"/>
    </source>
</evidence>
<dbReference type="Proteomes" id="UP001162741">
    <property type="component" value="Chromosome"/>
</dbReference>
<accession>A0ABY6J1K6</accession>
<gene>
    <name evidence="2" type="ORF">MKQ68_18230</name>
</gene>